<keyword evidence="2" id="KW-0680">Restriction system</keyword>
<proteinExistence type="inferred from homology"/>
<evidence type="ECO:0000313" key="6">
    <source>
        <dbReference type="EMBL" id="KJE28137.1"/>
    </source>
</evidence>
<comment type="caution">
    <text evidence="6">The sequence shown here is derived from an EMBL/GenBank/DDBJ whole genome shotgun (WGS) entry which is preliminary data.</text>
</comment>
<dbReference type="PATRIC" id="fig|1462.6.peg.2547"/>
<evidence type="ECO:0000259" key="5">
    <source>
        <dbReference type="Pfam" id="PF01420"/>
    </source>
</evidence>
<dbReference type="GO" id="GO:0003677">
    <property type="term" value="F:DNA binding"/>
    <property type="evidence" value="ECO:0007669"/>
    <property type="project" value="UniProtKB-KW"/>
</dbReference>
<comment type="subunit">
    <text evidence="4">The methyltransferase is composed of M and S polypeptides.</text>
</comment>
<evidence type="ECO:0000256" key="2">
    <source>
        <dbReference type="ARBA" id="ARBA00022747"/>
    </source>
</evidence>
<evidence type="ECO:0000313" key="7">
    <source>
        <dbReference type="Proteomes" id="UP000032522"/>
    </source>
</evidence>
<dbReference type="GO" id="GO:0009307">
    <property type="term" value="P:DNA restriction-modification system"/>
    <property type="evidence" value="ECO:0007669"/>
    <property type="project" value="UniProtKB-KW"/>
</dbReference>
<feature type="domain" description="Type I restriction modification DNA specificity" evidence="5">
    <location>
        <begin position="28"/>
        <end position="177"/>
    </location>
</feature>
<dbReference type="OrthoDB" id="9811611at2"/>
<comment type="similarity">
    <text evidence="1">Belongs to the type-I restriction system S methylase family.</text>
</comment>
<dbReference type="PANTHER" id="PTHR43140:SF1">
    <property type="entry name" value="TYPE I RESTRICTION ENZYME ECOKI SPECIFICITY SUBUNIT"/>
    <property type="match status" value="1"/>
</dbReference>
<evidence type="ECO:0000256" key="4">
    <source>
        <dbReference type="ARBA" id="ARBA00038652"/>
    </source>
</evidence>
<keyword evidence="3" id="KW-0238">DNA-binding</keyword>
<dbReference type="SUPFAM" id="SSF116734">
    <property type="entry name" value="DNA methylase specificity domain"/>
    <property type="match status" value="1"/>
</dbReference>
<dbReference type="Gene3D" id="3.90.220.20">
    <property type="entry name" value="DNA methylase specificity domains"/>
    <property type="match status" value="1"/>
</dbReference>
<sequence>MSKAKPKSMEQLLEEALVPKDEQPYEVPGNWVWVKFGVVAKLFNGYAFKSTDYSDEGIPIIRISDLNGMETTLETAVRVPRELYNEKFLVRKGDLLIAMSGATTGKIGIYNSDEIAMQNQRVGNIKTINDNILYVVYRNYFVISSSTEISKLAYGGAQPNISGALIESLPFPLPPKRTKTHRRETRQLIRKIRERKTTRFGSGGKARFIKTIRSPESLPRRVGDE</sequence>
<organism evidence="6 7">
    <name type="scientific">Geobacillus kaustophilus</name>
    <dbReference type="NCBI Taxonomy" id="1462"/>
    <lineage>
        <taxon>Bacteria</taxon>
        <taxon>Bacillati</taxon>
        <taxon>Bacillota</taxon>
        <taxon>Bacilli</taxon>
        <taxon>Bacillales</taxon>
        <taxon>Anoxybacillaceae</taxon>
        <taxon>Geobacillus</taxon>
        <taxon>Geobacillus thermoleovorans group</taxon>
    </lineage>
</organism>
<name>A0A0D8BXM2_GEOKU</name>
<dbReference type="Proteomes" id="UP000032522">
    <property type="component" value="Unassembled WGS sequence"/>
</dbReference>
<dbReference type="RefSeq" id="WP_052524503.1">
    <property type="nucleotide sequence ID" value="NZ_JYBP01000003.1"/>
</dbReference>
<dbReference type="Pfam" id="PF01420">
    <property type="entry name" value="Methylase_S"/>
    <property type="match status" value="1"/>
</dbReference>
<reference evidence="6 7" key="1">
    <citation type="submission" date="2015-01" db="EMBL/GenBank/DDBJ databases">
        <authorList>
            <person name="Filippidou S."/>
            <person name="Jeanneret N."/>
            <person name="Russel-Delif L."/>
            <person name="Junier T."/>
            <person name="Wunderlin T."/>
            <person name="Molina V."/>
            <person name="Johnson S.L."/>
            <person name="Davenport K.W."/>
            <person name="Chain P.S."/>
            <person name="Dorador C."/>
            <person name="Junier P."/>
        </authorList>
    </citation>
    <scope>NUCLEOTIDE SEQUENCE [LARGE SCALE GENOMIC DNA]</scope>
    <source>
        <strain evidence="6 7">Et7/4</strain>
    </source>
</reference>
<dbReference type="InterPro" id="IPR000055">
    <property type="entry name" value="Restrct_endonuc_typeI_TRD"/>
</dbReference>
<dbReference type="EMBL" id="JYBP01000003">
    <property type="protein sequence ID" value="KJE28137.1"/>
    <property type="molecule type" value="Genomic_DNA"/>
</dbReference>
<dbReference type="InterPro" id="IPR044946">
    <property type="entry name" value="Restrct_endonuc_typeI_TRD_sf"/>
</dbReference>
<accession>A0A0D8BXM2</accession>
<dbReference type="CDD" id="cd17278">
    <property type="entry name" value="RMtype1_S_LdeBORF1052P-TRD2-CR2"/>
    <property type="match status" value="1"/>
</dbReference>
<evidence type="ECO:0000256" key="1">
    <source>
        <dbReference type="ARBA" id="ARBA00010923"/>
    </source>
</evidence>
<dbReference type="AlphaFoldDB" id="A0A0D8BXM2"/>
<protein>
    <submittedName>
        <fullName evidence="6">Type I restriction modification DNA specificity domain protein</fullName>
    </submittedName>
</protein>
<gene>
    <name evidence="6" type="ORF">LG52_2273</name>
</gene>
<dbReference type="InterPro" id="IPR051212">
    <property type="entry name" value="Type-I_RE_S_subunit"/>
</dbReference>
<evidence type="ECO:0000256" key="3">
    <source>
        <dbReference type="ARBA" id="ARBA00023125"/>
    </source>
</evidence>
<dbReference type="PANTHER" id="PTHR43140">
    <property type="entry name" value="TYPE-1 RESTRICTION ENZYME ECOKI SPECIFICITY PROTEIN"/>
    <property type="match status" value="1"/>
</dbReference>